<dbReference type="Proteomes" id="UP000216363">
    <property type="component" value="Unassembled WGS sequence"/>
</dbReference>
<gene>
    <name evidence="1" type="ORF">CES86_3380</name>
</gene>
<reference evidence="1 2" key="1">
    <citation type="submission" date="2017-07" db="EMBL/GenBank/DDBJ databases">
        <title>Draft genome of Ochrobactrum lupini type strain LUP21.</title>
        <authorList>
            <person name="Krzyzanowska D.M."/>
            <person name="Jafra S."/>
        </authorList>
    </citation>
    <scope>NUCLEOTIDE SEQUENCE [LARGE SCALE GENOMIC DNA]</scope>
    <source>
        <strain evidence="1 2">LUP21</strain>
    </source>
</reference>
<proteinExistence type="predicted"/>
<evidence type="ECO:0000313" key="2">
    <source>
        <dbReference type="Proteomes" id="UP000216363"/>
    </source>
</evidence>
<sequence length="56" mass="6337">MCSRQIKIVACLRHGEKHLQIAAEKGKGDQRHDEEQELHASCIAQSLFTFKKTDGD</sequence>
<comment type="caution">
    <text evidence="1">The sequence shown here is derived from an EMBL/GenBank/DDBJ whole genome shotgun (WGS) entry which is preliminary data.</text>
</comment>
<organism evidence="1 2">
    <name type="scientific">Brucella lupini</name>
    <dbReference type="NCBI Taxonomy" id="255457"/>
    <lineage>
        <taxon>Bacteria</taxon>
        <taxon>Pseudomonadati</taxon>
        <taxon>Pseudomonadota</taxon>
        <taxon>Alphaproteobacteria</taxon>
        <taxon>Hyphomicrobiales</taxon>
        <taxon>Brucellaceae</taxon>
        <taxon>Brucella/Ochrobactrum group</taxon>
        <taxon>Brucella</taxon>
    </lineage>
</organism>
<accession>A0A256GIP2</accession>
<evidence type="ECO:0000313" key="1">
    <source>
        <dbReference type="EMBL" id="OYR27027.1"/>
    </source>
</evidence>
<name>A0A256GIP2_9HYPH</name>
<protein>
    <submittedName>
        <fullName evidence="1">Uncharacterized protein</fullName>
    </submittedName>
</protein>
<dbReference type="EMBL" id="NNRN01000053">
    <property type="protein sequence ID" value="OYR27027.1"/>
    <property type="molecule type" value="Genomic_DNA"/>
</dbReference>
<dbReference type="AlphaFoldDB" id="A0A256GIP2"/>